<evidence type="ECO:0000313" key="1">
    <source>
        <dbReference type="EMBL" id="TGO82496.1"/>
    </source>
</evidence>
<accession>A0A4Z1KAS1</accession>
<organism evidence="1 2">
    <name type="scientific">Botrytis porri</name>
    <dbReference type="NCBI Taxonomy" id="87229"/>
    <lineage>
        <taxon>Eukaryota</taxon>
        <taxon>Fungi</taxon>
        <taxon>Dikarya</taxon>
        <taxon>Ascomycota</taxon>
        <taxon>Pezizomycotina</taxon>
        <taxon>Leotiomycetes</taxon>
        <taxon>Helotiales</taxon>
        <taxon>Sclerotiniaceae</taxon>
        <taxon>Botrytis</taxon>
    </lineage>
</organism>
<evidence type="ECO:0000313" key="2">
    <source>
        <dbReference type="Proteomes" id="UP000297280"/>
    </source>
</evidence>
<gene>
    <name evidence="1" type="ORF">BPOR_0818g00020</name>
</gene>
<protein>
    <submittedName>
        <fullName evidence="1">Uncharacterized protein</fullName>
    </submittedName>
</protein>
<sequence>MAQLYQDAGANSLSVSKEISRYRVFVHNNGYEIQEKTMSSRLSVVKG</sequence>
<name>A0A4Z1KAS1_9HELO</name>
<comment type="caution">
    <text evidence="1">The sequence shown here is derived from an EMBL/GenBank/DDBJ whole genome shotgun (WGS) entry which is preliminary data.</text>
</comment>
<dbReference type="Proteomes" id="UP000297280">
    <property type="component" value="Unassembled WGS sequence"/>
</dbReference>
<proteinExistence type="predicted"/>
<dbReference type="AlphaFoldDB" id="A0A4Z1KAS1"/>
<dbReference type="EMBL" id="PQXO01000815">
    <property type="protein sequence ID" value="TGO82496.1"/>
    <property type="molecule type" value="Genomic_DNA"/>
</dbReference>
<reference evidence="1 2" key="1">
    <citation type="submission" date="2017-12" db="EMBL/GenBank/DDBJ databases">
        <title>Comparative genomics of Botrytis spp.</title>
        <authorList>
            <person name="Valero-Jimenez C.A."/>
            <person name="Tapia P."/>
            <person name="Veloso J."/>
            <person name="Silva-Moreno E."/>
            <person name="Staats M."/>
            <person name="Valdes J.H."/>
            <person name="Van Kan J.A.L."/>
        </authorList>
    </citation>
    <scope>NUCLEOTIDE SEQUENCE [LARGE SCALE GENOMIC DNA]</scope>
    <source>
        <strain evidence="1 2">MUCL3349</strain>
    </source>
</reference>
<keyword evidence="2" id="KW-1185">Reference proteome</keyword>